<dbReference type="EMBL" id="CASHSV030000513">
    <property type="protein sequence ID" value="CAJ2668661.1"/>
    <property type="molecule type" value="Genomic_DNA"/>
</dbReference>
<reference evidence="1" key="1">
    <citation type="submission" date="2023-10" db="EMBL/GenBank/DDBJ databases">
        <authorList>
            <person name="Rodriguez Cubillos JULIANA M."/>
            <person name="De Vega J."/>
        </authorList>
    </citation>
    <scope>NUCLEOTIDE SEQUENCE</scope>
</reference>
<organism evidence="1 2">
    <name type="scientific">Trifolium pratense</name>
    <name type="common">Red clover</name>
    <dbReference type="NCBI Taxonomy" id="57577"/>
    <lineage>
        <taxon>Eukaryota</taxon>
        <taxon>Viridiplantae</taxon>
        <taxon>Streptophyta</taxon>
        <taxon>Embryophyta</taxon>
        <taxon>Tracheophyta</taxon>
        <taxon>Spermatophyta</taxon>
        <taxon>Magnoliopsida</taxon>
        <taxon>eudicotyledons</taxon>
        <taxon>Gunneridae</taxon>
        <taxon>Pentapetalae</taxon>
        <taxon>rosids</taxon>
        <taxon>fabids</taxon>
        <taxon>Fabales</taxon>
        <taxon>Fabaceae</taxon>
        <taxon>Papilionoideae</taxon>
        <taxon>50 kb inversion clade</taxon>
        <taxon>NPAAA clade</taxon>
        <taxon>Hologalegina</taxon>
        <taxon>IRL clade</taxon>
        <taxon>Trifolieae</taxon>
        <taxon>Trifolium</taxon>
    </lineage>
</organism>
<sequence>MKEMELQLQQNSLIQRGNENRDLIIHMETMLQSVELPLVSRCCIYKVPQKIRKLNQEAYTPTIVSIGPFHYGDKRLESMEDLKLRYLKSFLERTQKGLGDFIEYIKKSEEIIRCCYSEAIQQTSDDFVKIILTDACFIIEYFLRSLEWPQEDPLLSKPWLRCDVKLDLILLENQLPWFVLEDLFNLTEPSCIDGEVSSFFDVAFHYFKVHFLQSILPNEANNNKFTIHYFHEHYQQYIMKPDQVSMQLHNLTDLLRVFYLPPDMLPKREKQIVKHLYSASQLVEAGVKLDVGQDYPSLLELKFAKGTLTIPRFEVCHWTETLIRNVIAFEQCHYPFQTYVTDYTVLLDFLIDTSQDVDKLVDKGIMINTLGDSNAVAKMINNLCLNVVQENINGSYISLCRKLNCFYEDPSHKYKAIFIHDYFSTPWKITSFVAAIVLLLLTLIQATCSVITLF</sequence>
<accession>A0ACB0LGX9</accession>
<dbReference type="Proteomes" id="UP001177021">
    <property type="component" value="Unassembled WGS sequence"/>
</dbReference>
<comment type="caution">
    <text evidence="1">The sequence shown here is derived from an EMBL/GenBank/DDBJ whole genome shotgun (WGS) entry which is preliminary data.</text>
</comment>
<protein>
    <submittedName>
        <fullName evidence="1">Uncharacterized protein</fullName>
    </submittedName>
</protein>
<evidence type="ECO:0000313" key="1">
    <source>
        <dbReference type="EMBL" id="CAJ2668661.1"/>
    </source>
</evidence>
<proteinExistence type="predicted"/>
<evidence type="ECO:0000313" key="2">
    <source>
        <dbReference type="Proteomes" id="UP001177021"/>
    </source>
</evidence>
<gene>
    <name evidence="1" type="ORF">MILVUS5_LOCUS33021</name>
</gene>
<keyword evidence="2" id="KW-1185">Reference proteome</keyword>
<name>A0ACB0LGX9_TRIPR</name>